<dbReference type="PANTHER" id="PTHR30061:SF50">
    <property type="entry name" value="MALTOSE_MALTODEXTRIN-BINDING PERIPLASMIC PROTEIN"/>
    <property type="match status" value="1"/>
</dbReference>
<reference evidence="6 7" key="1">
    <citation type="journal article" date="2023" name="Genome Announc.">
        <title>Pan-Genome Analyses of the Genus Cohnella and Proposal of the Novel Species Cohnella silvisoli sp. nov., Isolated from Forest Soil.</title>
        <authorList>
            <person name="Wang C."/>
            <person name="Mao L."/>
            <person name="Bao G."/>
            <person name="Zhu H."/>
        </authorList>
    </citation>
    <scope>NUCLEOTIDE SEQUENCE [LARGE SCALE GENOMIC DNA]</scope>
    <source>
        <strain evidence="6 7">NL03-T5-1</strain>
    </source>
</reference>
<accession>A0ABV1L3R1</accession>
<gene>
    <name evidence="6" type="ORF">QJS35_31380</name>
</gene>
<evidence type="ECO:0000313" key="7">
    <source>
        <dbReference type="Proteomes" id="UP001493487"/>
    </source>
</evidence>
<feature type="compositionally biased region" description="Polar residues" evidence="4">
    <location>
        <begin position="36"/>
        <end position="51"/>
    </location>
</feature>
<evidence type="ECO:0000313" key="6">
    <source>
        <dbReference type="EMBL" id="MEQ4486888.1"/>
    </source>
</evidence>
<dbReference type="InterPro" id="IPR006059">
    <property type="entry name" value="SBP"/>
</dbReference>
<evidence type="ECO:0000256" key="5">
    <source>
        <dbReference type="SAM" id="SignalP"/>
    </source>
</evidence>
<organism evidence="6 7">
    <name type="scientific">Cohnella silvisoli</name>
    <dbReference type="NCBI Taxonomy" id="2873699"/>
    <lineage>
        <taxon>Bacteria</taxon>
        <taxon>Bacillati</taxon>
        <taxon>Bacillota</taxon>
        <taxon>Bacilli</taxon>
        <taxon>Bacillales</taxon>
        <taxon>Paenibacillaceae</taxon>
        <taxon>Cohnella</taxon>
    </lineage>
</organism>
<evidence type="ECO:0000256" key="2">
    <source>
        <dbReference type="ARBA" id="ARBA00022448"/>
    </source>
</evidence>
<evidence type="ECO:0000256" key="1">
    <source>
        <dbReference type="ARBA" id="ARBA00008520"/>
    </source>
</evidence>
<dbReference type="EMBL" id="JASKHM010000026">
    <property type="protein sequence ID" value="MEQ4486888.1"/>
    <property type="molecule type" value="Genomic_DNA"/>
</dbReference>
<evidence type="ECO:0000256" key="3">
    <source>
        <dbReference type="ARBA" id="ARBA00022729"/>
    </source>
</evidence>
<feature type="signal peptide" evidence="5">
    <location>
        <begin position="1"/>
        <end position="27"/>
    </location>
</feature>
<dbReference type="Gene3D" id="3.40.190.10">
    <property type="entry name" value="Periplasmic binding protein-like II"/>
    <property type="match status" value="2"/>
</dbReference>
<dbReference type="SUPFAM" id="SSF53850">
    <property type="entry name" value="Periplasmic binding protein-like II"/>
    <property type="match status" value="1"/>
</dbReference>
<name>A0ABV1L3R1_9BACL</name>
<dbReference type="PROSITE" id="PS51257">
    <property type="entry name" value="PROKAR_LIPOPROTEIN"/>
    <property type="match status" value="1"/>
</dbReference>
<proteinExistence type="inferred from homology"/>
<evidence type="ECO:0000256" key="4">
    <source>
        <dbReference type="SAM" id="MobiDB-lite"/>
    </source>
</evidence>
<keyword evidence="7" id="KW-1185">Reference proteome</keyword>
<dbReference type="RefSeq" id="WP_232189951.1">
    <property type="nucleotide sequence ID" value="NZ_JAIOAP010000025.1"/>
</dbReference>
<feature type="region of interest" description="Disordered" evidence="4">
    <location>
        <begin position="30"/>
        <end position="51"/>
    </location>
</feature>
<feature type="chain" id="PRO_5047378975" evidence="5">
    <location>
        <begin position="28"/>
        <end position="443"/>
    </location>
</feature>
<sequence>MTIRKQRSKWLVSALCFVLLFSLAACGGTKDETKETQPSTGESASTQEANTEPVTITYSTFRAEDEQIFKKLIDKFQKENPGITVKFDTNKDAGAYYQTLKANIASGQAPDVFDLHPNTNYTDFAKDGVIADLSDQPFVANYQDGPKALTTIDGKIYGFNHAVNLICVIYNKEIFKNHNVDVPKDWNDFVSIVNKLKAEGEGGIAYAGADVKAVWLFNAIANELMSPADYKAFAEGIDNGSIKTIRDNVKIYTALKTLSEYNKQGLLYTNSDGVKYPQSLSLFAQKKAPMVIIGTWTFGTKETDYPGIDVGIFPIPTLEGTQVGYAEPAQISVVNAKSKHIEAAKKWVNFLGSPENATFYVNNAKMTTTVKDVEANFSGADILAAQMEKEVHVFPIFATPNMESYQVDYEEMKTNILFKGADVDKEIAAFEQLLKKADLKNVK</sequence>
<comment type="similarity">
    <text evidence="1">Belongs to the bacterial solute-binding protein 1 family.</text>
</comment>
<dbReference type="PANTHER" id="PTHR30061">
    <property type="entry name" value="MALTOSE-BINDING PERIPLASMIC PROTEIN"/>
    <property type="match status" value="1"/>
</dbReference>
<keyword evidence="3 5" id="KW-0732">Signal</keyword>
<comment type="caution">
    <text evidence="6">The sequence shown here is derived from an EMBL/GenBank/DDBJ whole genome shotgun (WGS) entry which is preliminary data.</text>
</comment>
<keyword evidence="2" id="KW-0813">Transport</keyword>
<dbReference type="Pfam" id="PF01547">
    <property type="entry name" value="SBP_bac_1"/>
    <property type="match status" value="1"/>
</dbReference>
<protein>
    <submittedName>
        <fullName evidence="6">Extracellular solute-binding protein</fullName>
    </submittedName>
</protein>
<dbReference type="Proteomes" id="UP001493487">
    <property type="component" value="Unassembled WGS sequence"/>
</dbReference>